<organism evidence="1 2">
    <name type="scientific">Desulfobulbus oligotrophicus</name>
    <dbReference type="NCBI Taxonomy" id="1909699"/>
    <lineage>
        <taxon>Bacteria</taxon>
        <taxon>Pseudomonadati</taxon>
        <taxon>Thermodesulfobacteriota</taxon>
        <taxon>Desulfobulbia</taxon>
        <taxon>Desulfobulbales</taxon>
        <taxon>Desulfobulbaceae</taxon>
        <taxon>Desulfobulbus</taxon>
    </lineage>
</organism>
<keyword evidence="2" id="KW-1185">Reference proteome</keyword>
<name>A0A7T5VE69_9BACT</name>
<protein>
    <recommendedName>
        <fullName evidence="3">DUF4388 domain-containing protein</fullName>
    </recommendedName>
</protein>
<evidence type="ECO:0008006" key="3">
    <source>
        <dbReference type="Google" id="ProtNLM"/>
    </source>
</evidence>
<dbReference type="KEGG" id="dog:HP555_10550"/>
<evidence type="ECO:0000313" key="1">
    <source>
        <dbReference type="EMBL" id="QQG66269.1"/>
    </source>
</evidence>
<gene>
    <name evidence="1" type="ORF">HP555_10550</name>
</gene>
<proteinExistence type="predicted"/>
<dbReference type="EMBL" id="CP054140">
    <property type="protein sequence ID" value="QQG66269.1"/>
    <property type="molecule type" value="Genomic_DNA"/>
</dbReference>
<accession>A0A7T5VE69</accession>
<dbReference type="AlphaFoldDB" id="A0A7T5VE69"/>
<sequence>MEMMIYFNESEIISNLIQEKGQQAHLTPSLEIVRSTFYSSSCSVNVYQLDANAIYFWAQMPFFQRAKTSLKSSEIPLPDLIFRLRQKQFSGFIDVQLLKKEEGGILFFNEGDRIGGSFSWSTGGMSTSDEDYNTLLSRIQINDGLFSFGSFVRER</sequence>
<reference evidence="1 2" key="1">
    <citation type="submission" date="2020-05" db="EMBL/GenBank/DDBJ databases">
        <title>Complete genome of Desulfobulbus oligotrophicus.</title>
        <authorList>
            <person name="Podar M."/>
        </authorList>
    </citation>
    <scope>NUCLEOTIDE SEQUENCE [LARGE SCALE GENOMIC DNA]</scope>
    <source>
        <strain evidence="1 2">Prop6</strain>
    </source>
</reference>
<dbReference type="Proteomes" id="UP000596092">
    <property type="component" value="Chromosome"/>
</dbReference>
<dbReference type="RefSeq" id="WP_199262266.1">
    <property type="nucleotide sequence ID" value="NZ_CP054140.1"/>
</dbReference>
<evidence type="ECO:0000313" key="2">
    <source>
        <dbReference type="Proteomes" id="UP000596092"/>
    </source>
</evidence>